<name>A0A923HUU5_9BURK</name>
<organism evidence="1 2">
    <name type="scientific">Undibacterium nitidum</name>
    <dbReference type="NCBI Taxonomy" id="2762298"/>
    <lineage>
        <taxon>Bacteria</taxon>
        <taxon>Pseudomonadati</taxon>
        <taxon>Pseudomonadota</taxon>
        <taxon>Betaproteobacteria</taxon>
        <taxon>Burkholderiales</taxon>
        <taxon>Oxalobacteraceae</taxon>
        <taxon>Undibacterium</taxon>
    </lineage>
</organism>
<comment type="caution">
    <text evidence="1">The sequence shown here is derived from an EMBL/GenBank/DDBJ whole genome shotgun (WGS) entry which is preliminary data.</text>
</comment>
<evidence type="ECO:0000313" key="1">
    <source>
        <dbReference type="EMBL" id="MBC3881694.1"/>
    </source>
</evidence>
<reference evidence="1" key="1">
    <citation type="submission" date="2020-08" db="EMBL/GenBank/DDBJ databases">
        <title>Novel species isolated from subtropical streams in China.</title>
        <authorList>
            <person name="Lu H."/>
        </authorList>
    </citation>
    <scope>NUCLEOTIDE SEQUENCE</scope>
    <source>
        <strain evidence="1">LX22W</strain>
    </source>
</reference>
<protein>
    <submittedName>
        <fullName evidence="1">Uncharacterized protein</fullName>
    </submittedName>
</protein>
<proteinExistence type="predicted"/>
<gene>
    <name evidence="1" type="ORF">H8K36_09945</name>
</gene>
<dbReference type="AlphaFoldDB" id="A0A923HUU5"/>
<keyword evidence="2" id="KW-1185">Reference proteome</keyword>
<accession>A0A923HUU5</accession>
<sequence>MLAVSLSSAASFAQTQTQTVAPDLDLQISYYSKVLTAEGVSREARYQDKMLRRSGHVWLERIVPQTMLKASHATEIKKVSHNHQNEKLTEHKHFNPVLIPRHVQLENGKARIEFIDKAEKMTVSVPSSEFNNVNFDGSWENSYYLIDPQLLKSMKQSAKASNVEGAVWYEREKNGIFQKVLWHTQKQIPLIVESGDRAGTFYQSVEVKIAANTQTQLPWTNLKGYTHKEYADFLD</sequence>
<dbReference type="EMBL" id="JACOFZ010000002">
    <property type="protein sequence ID" value="MBC3881694.1"/>
    <property type="molecule type" value="Genomic_DNA"/>
</dbReference>
<evidence type="ECO:0000313" key="2">
    <source>
        <dbReference type="Proteomes" id="UP000627446"/>
    </source>
</evidence>
<dbReference type="Proteomes" id="UP000627446">
    <property type="component" value="Unassembled WGS sequence"/>
</dbReference>